<dbReference type="InterPro" id="IPR025951">
    <property type="entry name" value="GXWXG_dom"/>
</dbReference>
<dbReference type="Pfam" id="PF14231">
    <property type="entry name" value="GXWXG"/>
    <property type="match status" value="1"/>
</dbReference>
<dbReference type="InterPro" id="IPR025568">
    <property type="entry name" value="DUF4334"/>
</dbReference>
<evidence type="ECO:0000259" key="2">
    <source>
        <dbReference type="Pfam" id="PF14232"/>
    </source>
</evidence>
<dbReference type="RefSeq" id="WP_203020385.1">
    <property type="nucleotide sequence ID" value="NZ_CP032406.1"/>
</dbReference>
<sequence>MLEQTGFDRFRDLSPVEPEDLVGLWRGRGIPTGHPLDGILENLGWFGKRFTEDLRADALLFRSGKRRLTAIDPFPIPLRLAMRFHSLGKTRFAPNLFSHLLRPLRALGPIATVRRLPFEGVSSAAMVYDRLPITDHFRRMDKDTVIGLMAIKGDARHYLFELQRVQDAAVEQR</sequence>
<dbReference type="Proteomes" id="UP000596351">
    <property type="component" value="Plasmid p1"/>
</dbReference>
<evidence type="ECO:0000313" key="4">
    <source>
        <dbReference type="Proteomes" id="UP000596351"/>
    </source>
</evidence>
<feature type="domain" description="GXWXG" evidence="1">
    <location>
        <begin position="10"/>
        <end position="63"/>
    </location>
</feature>
<gene>
    <name evidence="3" type="ORF">D4A92_23610</name>
</gene>
<geneLocation type="plasmid" evidence="3 4">
    <name>p1</name>
</geneLocation>
<dbReference type="Pfam" id="PF14232">
    <property type="entry name" value="DUF4334"/>
    <property type="match status" value="1"/>
</dbReference>
<accession>A0ABX7F213</accession>
<evidence type="ECO:0000313" key="3">
    <source>
        <dbReference type="EMBL" id="QRF54493.1"/>
    </source>
</evidence>
<keyword evidence="4" id="KW-1185">Reference proteome</keyword>
<reference evidence="3 4" key="1">
    <citation type="submission" date="2018-09" db="EMBL/GenBank/DDBJ databases">
        <title>Rhizobium sp. MAE2-X.</title>
        <authorList>
            <person name="Lee Y."/>
            <person name="Jeon C.O."/>
        </authorList>
    </citation>
    <scope>NUCLEOTIDE SEQUENCE [LARGE SCALE GENOMIC DNA]</scope>
    <source>
        <strain evidence="3 4">MAE2-X</strain>
        <plasmid evidence="3 4">p1</plasmid>
    </source>
</reference>
<dbReference type="Gene3D" id="2.40.128.580">
    <property type="entry name" value="GXWXG domain"/>
    <property type="match status" value="1"/>
</dbReference>
<evidence type="ECO:0000259" key="1">
    <source>
        <dbReference type="Pfam" id="PF14231"/>
    </source>
</evidence>
<dbReference type="EMBL" id="CP032406">
    <property type="protein sequence ID" value="QRF54493.1"/>
    <property type="molecule type" value="Genomic_DNA"/>
</dbReference>
<protein>
    <submittedName>
        <fullName evidence="3">DUF4334 domain-containing protein</fullName>
    </submittedName>
</protein>
<proteinExistence type="predicted"/>
<feature type="domain" description="DUF4334" evidence="2">
    <location>
        <begin position="111"/>
        <end position="164"/>
    </location>
</feature>
<organism evidence="3 4">
    <name type="scientific">Rhizobium rosettiformans</name>
    <dbReference type="NCBI Taxonomy" id="1368430"/>
    <lineage>
        <taxon>Bacteria</taxon>
        <taxon>Pseudomonadati</taxon>
        <taxon>Pseudomonadota</taxon>
        <taxon>Alphaproteobacteria</taxon>
        <taxon>Hyphomicrobiales</taxon>
        <taxon>Rhizobiaceae</taxon>
        <taxon>Rhizobium/Agrobacterium group</taxon>
        <taxon>Rhizobium</taxon>
    </lineage>
</organism>
<name>A0ABX7F213_9HYPH</name>
<keyword evidence="3" id="KW-0614">Plasmid</keyword>